<dbReference type="InterPro" id="IPR012338">
    <property type="entry name" value="Beta-lactam/transpept-like"/>
</dbReference>
<dbReference type="AlphaFoldDB" id="A0A1G7AE15"/>
<feature type="domain" description="Beta-lactamase-related" evidence="1">
    <location>
        <begin position="64"/>
        <end position="371"/>
    </location>
</feature>
<dbReference type="Pfam" id="PF00144">
    <property type="entry name" value="Beta-lactamase"/>
    <property type="match status" value="1"/>
</dbReference>
<dbReference type="SUPFAM" id="SSF56601">
    <property type="entry name" value="beta-lactamase/transpeptidase-like"/>
    <property type="match status" value="1"/>
</dbReference>
<dbReference type="PANTHER" id="PTHR46825:SF9">
    <property type="entry name" value="BETA-LACTAMASE-RELATED DOMAIN-CONTAINING PROTEIN"/>
    <property type="match status" value="1"/>
</dbReference>
<dbReference type="Proteomes" id="UP000198517">
    <property type="component" value="Unassembled WGS sequence"/>
</dbReference>
<organism evidence="2 3">
    <name type="scientific">Riemerella columbipharyngis</name>
    <dbReference type="NCBI Taxonomy" id="1071918"/>
    <lineage>
        <taxon>Bacteria</taxon>
        <taxon>Pseudomonadati</taxon>
        <taxon>Bacteroidota</taxon>
        <taxon>Flavobacteriia</taxon>
        <taxon>Flavobacteriales</taxon>
        <taxon>Weeksellaceae</taxon>
        <taxon>Riemerella</taxon>
    </lineage>
</organism>
<dbReference type="STRING" id="1071918.SAMN05421544_103140"/>
<keyword evidence="3" id="KW-1185">Reference proteome</keyword>
<dbReference type="InterPro" id="IPR001466">
    <property type="entry name" value="Beta-lactam-related"/>
</dbReference>
<name>A0A1G7AE15_9FLAO</name>
<reference evidence="2 3" key="1">
    <citation type="submission" date="2016-10" db="EMBL/GenBank/DDBJ databases">
        <authorList>
            <person name="de Groot N.N."/>
        </authorList>
    </citation>
    <scope>NUCLEOTIDE SEQUENCE [LARGE SCALE GENOMIC DNA]</scope>
    <source>
        <strain evidence="2 3">DSM 24015</strain>
    </source>
</reference>
<protein>
    <submittedName>
        <fullName evidence="2">CubicO group peptidase, beta-lactamase class C family</fullName>
    </submittedName>
</protein>
<dbReference type="OrthoDB" id="9793489at2"/>
<dbReference type="RefSeq" id="WP_092736052.1">
    <property type="nucleotide sequence ID" value="NZ_FNAS01000003.1"/>
</dbReference>
<dbReference type="InterPro" id="IPR050491">
    <property type="entry name" value="AmpC-like"/>
</dbReference>
<evidence type="ECO:0000313" key="2">
    <source>
        <dbReference type="EMBL" id="SDE13061.1"/>
    </source>
</evidence>
<dbReference type="PANTHER" id="PTHR46825">
    <property type="entry name" value="D-ALANYL-D-ALANINE-CARBOXYPEPTIDASE/ENDOPEPTIDASE AMPH"/>
    <property type="match status" value="1"/>
</dbReference>
<dbReference type="EMBL" id="FNAS01000003">
    <property type="protein sequence ID" value="SDE13061.1"/>
    <property type="molecule type" value="Genomic_DNA"/>
</dbReference>
<gene>
    <name evidence="2" type="ORF">SAMN05421544_103140</name>
</gene>
<dbReference type="Gene3D" id="3.40.710.10">
    <property type="entry name" value="DD-peptidase/beta-lactamase superfamily"/>
    <property type="match status" value="1"/>
</dbReference>
<evidence type="ECO:0000313" key="3">
    <source>
        <dbReference type="Proteomes" id="UP000198517"/>
    </source>
</evidence>
<proteinExistence type="predicted"/>
<accession>A0A1G7AE15</accession>
<sequence>MKLRFLRIIVGIVLCSCTNKGGSLFSGASGLPSYSGIDFDKIFSQKDNTFEHKDSILSVLNTYYQKIWEGRHLSGGLLIAKGDNIIFEKYKGYAKDNKREPIGRDTPMHIASTSKTMTAMAVMKLVEAGIINLNQALTDYFPNFPYKKVRIIDLLTQRSGLPKYEHFVEEIKPAPKQLNKKFLTNQDILDLMEAYKPPMVRPANTGFMYCNTNFALLALIIEKATKAPYPEAMQEILFKPLGMSHTFVFQEKDIPTAAQSFYASGKRCPLDRLDLIYGDKNIYTTPRDLLRFSQAMYSPKFLNEELRKKIFIPYSNEKKGIRNYGIGFRMKIYDGGRKLVYHNGWWHGTNSVFVHMLESKTTIIAIGNKFSKSIYTAEELSGLFGDYPEEREALLLALKEKND</sequence>
<evidence type="ECO:0000259" key="1">
    <source>
        <dbReference type="Pfam" id="PF00144"/>
    </source>
</evidence>